<dbReference type="PANTHER" id="PTHR47816:SF4">
    <property type="entry name" value="RIBOSOMAL RNA SMALL SUBUNIT METHYLTRANSFERASE C"/>
    <property type="match status" value="1"/>
</dbReference>
<dbReference type="GO" id="GO:0006364">
    <property type="term" value="P:rRNA processing"/>
    <property type="evidence" value="ECO:0007669"/>
    <property type="project" value="UniProtKB-KW"/>
</dbReference>
<keyword evidence="1" id="KW-0963">Cytoplasm</keyword>
<dbReference type="GO" id="GO:0032259">
    <property type="term" value="P:methylation"/>
    <property type="evidence" value="ECO:0007669"/>
    <property type="project" value="UniProtKB-KW"/>
</dbReference>
<dbReference type="EMBL" id="CYHE01000008">
    <property type="protein sequence ID" value="CUA97905.1"/>
    <property type="molecule type" value="Genomic_DNA"/>
</dbReference>
<keyword evidence="4" id="KW-0808">Transferase</keyword>
<evidence type="ECO:0000313" key="8">
    <source>
        <dbReference type="Proteomes" id="UP000183900"/>
    </source>
</evidence>
<dbReference type="PANTHER" id="PTHR47816">
    <property type="entry name" value="RIBOSOMAL RNA SMALL SUBUNIT METHYLTRANSFERASE C"/>
    <property type="match status" value="1"/>
</dbReference>
<reference evidence="8" key="1">
    <citation type="submission" date="2015-08" db="EMBL/GenBank/DDBJ databases">
        <authorList>
            <person name="Varghese N."/>
        </authorList>
    </citation>
    <scope>NUCLEOTIDE SEQUENCE [LARGE SCALE GENOMIC DNA]</scope>
    <source>
        <strain evidence="8">DSM 23407</strain>
    </source>
</reference>
<protein>
    <submittedName>
        <fullName evidence="7">16S rRNA G1207 methylase RsmC</fullName>
    </submittedName>
</protein>
<dbReference type="GO" id="GO:0003676">
    <property type="term" value="F:nucleic acid binding"/>
    <property type="evidence" value="ECO:0007669"/>
    <property type="project" value="InterPro"/>
</dbReference>
<dbReference type="Gene3D" id="3.40.50.150">
    <property type="entry name" value="Vaccinia Virus protein VP39"/>
    <property type="match status" value="2"/>
</dbReference>
<sequence length="366" mass="39105">MNRPGGSAELPPACIESAAMSDTVLETLLLPFLNGTLDLPQTRGSILFLRARAGADLKELPEGALVPVQSFAPDRDALAAQGYTVLHQAEGERYPLVLVLPPRQKQEARALLADAVRRAAPGGLIVVCATNAEGGKALEGDLESLAGLDGKLSKAKCRVAWTIKDEARVNGALVAEWVELDAVRPILDGQFLSRPGVFAWDHIDAASALLAANLPASLSGEGADLGAGFGYLSTEVLKRCAKVTGLDLYEAEQRALDLARENVTPLATGRRLGFHWVDVTKGLNKTYDFIVTNPPFHQTGKAGRTDIGQGFVRAAARSLKPGGHLWLVANRHLPYEGVINEVFAEVIMVADEGGYKVIHARKARGR</sequence>
<proteinExistence type="predicted"/>
<keyword evidence="5" id="KW-0949">S-adenosyl-L-methionine</keyword>
<evidence type="ECO:0000256" key="2">
    <source>
        <dbReference type="ARBA" id="ARBA00022552"/>
    </source>
</evidence>
<dbReference type="AlphaFoldDB" id="A0A0K6I447"/>
<dbReference type="InterPro" id="IPR046977">
    <property type="entry name" value="RsmC/RlmG"/>
</dbReference>
<dbReference type="PROSITE" id="PS00092">
    <property type="entry name" value="N6_MTASE"/>
    <property type="match status" value="1"/>
</dbReference>
<keyword evidence="3 7" id="KW-0489">Methyltransferase</keyword>
<dbReference type="GO" id="GO:0008170">
    <property type="term" value="F:N-methyltransferase activity"/>
    <property type="evidence" value="ECO:0007669"/>
    <property type="project" value="UniProtKB-ARBA"/>
</dbReference>
<evidence type="ECO:0000259" key="6">
    <source>
        <dbReference type="Pfam" id="PF05175"/>
    </source>
</evidence>
<dbReference type="CDD" id="cd02440">
    <property type="entry name" value="AdoMet_MTases"/>
    <property type="match status" value="1"/>
</dbReference>
<evidence type="ECO:0000313" key="7">
    <source>
        <dbReference type="EMBL" id="CUA97905.1"/>
    </source>
</evidence>
<organism evidence="7 8">
    <name type="scientific">Pannonibacter indicus</name>
    <dbReference type="NCBI Taxonomy" id="466044"/>
    <lineage>
        <taxon>Bacteria</taxon>
        <taxon>Pseudomonadati</taxon>
        <taxon>Pseudomonadota</taxon>
        <taxon>Alphaproteobacteria</taxon>
        <taxon>Hyphomicrobiales</taxon>
        <taxon>Stappiaceae</taxon>
        <taxon>Pannonibacter</taxon>
    </lineage>
</organism>
<feature type="domain" description="Methyltransferase small" evidence="6">
    <location>
        <begin position="190"/>
        <end position="358"/>
    </location>
</feature>
<name>A0A0K6I447_9HYPH</name>
<accession>A0A0K6I447</accession>
<dbReference type="InterPro" id="IPR002052">
    <property type="entry name" value="DNA_methylase_N6_adenine_CS"/>
</dbReference>
<dbReference type="InterPro" id="IPR029063">
    <property type="entry name" value="SAM-dependent_MTases_sf"/>
</dbReference>
<gene>
    <name evidence="7" type="ORF">Ga0061067_108135</name>
</gene>
<keyword evidence="8" id="KW-1185">Reference proteome</keyword>
<keyword evidence="2" id="KW-0698">rRNA processing</keyword>
<dbReference type="Pfam" id="PF05175">
    <property type="entry name" value="MTS"/>
    <property type="match status" value="1"/>
</dbReference>
<evidence type="ECO:0000256" key="3">
    <source>
        <dbReference type="ARBA" id="ARBA00022603"/>
    </source>
</evidence>
<dbReference type="GO" id="GO:0008757">
    <property type="term" value="F:S-adenosylmethionine-dependent methyltransferase activity"/>
    <property type="evidence" value="ECO:0007669"/>
    <property type="project" value="InterPro"/>
</dbReference>
<dbReference type="Proteomes" id="UP000183900">
    <property type="component" value="Unassembled WGS sequence"/>
</dbReference>
<dbReference type="SUPFAM" id="SSF53335">
    <property type="entry name" value="S-adenosyl-L-methionine-dependent methyltransferases"/>
    <property type="match status" value="1"/>
</dbReference>
<evidence type="ECO:0000256" key="5">
    <source>
        <dbReference type="ARBA" id="ARBA00022691"/>
    </source>
</evidence>
<evidence type="ECO:0000256" key="4">
    <source>
        <dbReference type="ARBA" id="ARBA00022679"/>
    </source>
</evidence>
<dbReference type="InterPro" id="IPR007848">
    <property type="entry name" value="Small_mtfrase_dom"/>
</dbReference>
<evidence type="ECO:0000256" key="1">
    <source>
        <dbReference type="ARBA" id="ARBA00022490"/>
    </source>
</evidence>